<dbReference type="Gene3D" id="1.10.30.50">
    <property type="match status" value="1"/>
</dbReference>
<dbReference type="PANTHER" id="PTHR47957:SF3">
    <property type="entry name" value="ATP-DEPENDENT HELICASE HRQ1"/>
    <property type="match status" value="1"/>
</dbReference>
<dbReference type="GO" id="GO:0008270">
    <property type="term" value="F:zinc ion binding"/>
    <property type="evidence" value="ECO:0007669"/>
    <property type="project" value="InterPro"/>
</dbReference>
<dbReference type="GO" id="GO:0004519">
    <property type="term" value="F:endonuclease activity"/>
    <property type="evidence" value="ECO:0007669"/>
    <property type="project" value="InterPro"/>
</dbReference>
<evidence type="ECO:0000256" key="1">
    <source>
        <dbReference type="ARBA" id="ARBA00022741"/>
    </source>
</evidence>
<dbReference type="AlphaFoldDB" id="A0A0N8GPK3"/>
<dbReference type="SUPFAM" id="SSF52540">
    <property type="entry name" value="P-loop containing nucleoside triphosphate hydrolases"/>
    <property type="match status" value="1"/>
</dbReference>
<dbReference type="InterPro" id="IPR001650">
    <property type="entry name" value="Helicase_C-like"/>
</dbReference>
<dbReference type="Pfam" id="PF09369">
    <property type="entry name" value="MZB"/>
    <property type="match status" value="1"/>
</dbReference>
<dbReference type="GO" id="GO:0005524">
    <property type="term" value="F:ATP binding"/>
    <property type="evidence" value="ECO:0007669"/>
    <property type="project" value="UniProtKB-KW"/>
</dbReference>
<evidence type="ECO:0000313" key="6">
    <source>
        <dbReference type="Proteomes" id="UP000050417"/>
    </source>
</evidence>
<dbReference type="InterPro" id="IPR003615">
    <property type="entry name" value="HNH_nuc"/>
</dbReference>
<dbReference type="PROSITE" id="PS51194">
    <property type="entry name" value="HELICASE_CTER"/>
    <property type="match status" value="1"/>
</dbReference>
<dbReference type="PATRIC" id="fig|1134406.4.peg.3455"/>
<dbReference type="Pfam" id="PF01844">
    <property type="entry name" value="HNH"/>
    <property type="match status" value="1"/>
</dbReference>
<dbReference type="SMART" id="SM00507">
    <property type="entry name" value="HNHc"/>
    <property type="match status" value="1"/>
</dbReference>
<dbReference type="Proteomes" id="UP000050417">
    <property type="component" value="Unassembled WGS sequence"/>
</dbReference>
<keyword evidence="6" id="KW-1185">Reference proteome</keyword>
<dbReference type="SMART" id="SM00490">
    <property type="entry name" value="HELICc"/>
    <property type="match status" value="1"/>
</dbReference>
<dbReference type="GO" id="GO:0043138">
    <property type="term" value="F:3'-5' DNA helicase activity"/>
    <property type="evidence" value="ECO:0007669"/>
    <property type="project" value="TreeGrafter"/>
</dbReference>
<dbReference type="Pfam" id="PF22982">
    <property type="entry name" value="WHD_HRQ1"/>
    <property type="match status" value="1"/>
</dbReference>
<protein>
    <recommendedName>
        <fullName evidence="7">ATP-dependent helicase</fullName>
    </recommendedName>
</protein>
<dbReference type="EMBL" id="LGCL01000002">
    <property type="protein sequence ID" value="KPL81138.1"/>
    <property type="molecule type" value="Genomic_DNA"/>
</dbReference>
<comment type="caution">
    <text evidence="5">The sequence shown here is derived from an EMBL/GenBank/DDBJ whole genome shotgun (WGS) entry which is preliminary data.</text>
</comment>
<dbReference type="SMART" id="SM00487">
    <property type="entry name" value="DEXDc"/>
    <property type="match status" value="1"/>
</dbReference>
<dbReference type="STRING" id="1134406.ADN00_00310"/>
<dbReference type="GO" id="GO:0036297">
    <property type="term" value="P:interstrand cross-link repair"/>
    <property type="evidence" value="ECO:0007669"/>
    <property type="project" value="TreeGrafter"/>
</dbReference>
<evidence type="ECO:0000313" key="5">
    <source>
        <dbReference type="EMBL" id="KPL81138.1"/>
    </source>
</evidence>
<dbReference type="CDD" id="cd18797">
    <property type="entry name" value="SF2_C_Hrq"/>
    <property type="match status" value="1"/>
</dbReference>
<dbReference type="Pfam" id="PF00270">
    <property type="entry name" value="DEAD"/>
    <property type="match status" value="1"/>
</dbReference>
<keyword evidence="2" id="KW-0067">ATP-binding</keyword>
<evidence type="ECO:0000256" key="2">
    <source>
        <dbReference type="ARBA" id="ARBA00022840"/>
    </source>
</evidence>
<dbReference type="InterPro" id="IPR027417">
    <property type="entry name" value="P-loop_NTPase"/>
</dbReference>
<feature type="domain" description="Helicase ATP-binding" evidence="3">
    <location>
        <begin position="49"/>
        <end position="233"/>
    </location>
</feature>
<feature type="domain" description="Helicase C-terminal" evidence="4">
    <location>
        <begin position="269"/>
        <end position="418"/>
    </location>
</feature>
<dbReference type="GO" id="GO:0006289">
    <property type="term" value="P:nucleotide-excision repair"/>
    <property type="evidence" value="ECO:0007669"/>
    <property type="project" value="TreeGrafter"/>
</dbReference>
<dbReference type="InterPro" id="IPR055227">
    <property type="entry name" value="HRQ1_WHD"/>
</dbReference>
<dbReference type="Pfam" id="PF00271">
    <property type="entry name" value="Helicase_C"/>
    <property type="match status" value="1"/>
</dbReference>
<sequence length="821" mass="91046">MSSCITQVQTKPAQAAQYADLPAVLHPHLRNKLESLGIHRLYTHQADSWQIAQAGKNMVVVTGTASGKSLCYQLPILQSFLQTNYSTSALCIFPTKALTQDQLNNVSKLFPSTELPNSKSVAAIYDGDTSQDQRRKARCEASIILTNPDMLHLGILPYHTQWASFLRNLKWIVIDEIHMYKGVFGSNIANVIRRLKRILAFYGSQPQFILTSATIANPQELAEKLIEEPVECIHQDGSPKGVKHFILYNPPIIDERLGIRASARTESLRLAGDLIAYDAQTLLFSHTRPAVEKVLKELRLQFPALADQIFGYRSGYLPQERRRIEKSLKERKAKLVTATNALELGIDIGSVDAVVIAGFPGSIASTLQQTGRAGRREEESLSVLIASSNPLDQYIIRHPEYVLGSAPEKAIINPDNLLILLKHIQCSLFELPFSHNDHYGALSPETLQELLDFLCQASLAHQSNEKTYWVSDQYPAAQISLRSATAETIQLRAQTINGPKTIGVIDQSSAYWMVHPGAVYLHSGESYLVENLDLDHASASLIPMELDYFTESKSQTDVDLLRVTAQEQIAGGTKSTGEVIVTSQVTGYRKVSASSHEQIGVYPLDLPATQLRTIGLWFTLSSETIQRLENAGLIIASQNYYGPHWNAIREQVRLRDHYTCQVCGAKETISKHHVHHKIPFRRFTDAQAANQLDNLITLCPACHRRAEVNVMVKSGMSGLKYALHHLAPLEVLCDSNDLGVLYDPNCQFADGLPTIIFYDQFPDGVGLSAQLYDQFYPLLLAAQEVITNCSCTEGCPACVGPLLTDGESSKAETLEILHKLL</sequence>
<keyword evidence="1" id="KW-0547">Nucleotide-binding</keyword>
<dbReference type="GO" id="GO:0003676">
    <property type="term" value="F:nucleic acid binding"/>
    <property type="evidence" value="ECO:0007669"/>
    <property type="project" value="InterPro"/>
</dbReference>
<gene>
    <name evidence="5" type="ORF">ADN00_00310</name>
</gene>
<dbReference type="PANTHER" id="PTHR47957">
    <property type="entry name" value="ATP-DEPENDENT HELICASE HRQ1"/>
    <property type="match status" value="1"/>
</dbReference>
<dbReference type="CDD" id="cd17923">
    <property type="entry name" value="DEXHc_Hrq1-like"/>
    <property type="match status" value="1"/>
</dbReference>
<evidence type="ECO:0000259" key="4">
    <source>
        <dbReference type="PROSITE" id="PS51194"/>
    </source>
</evidence>
<dbReference type="InterPro" id="IPR018973">
    <property type="entry name" value="MZB"/>
</dbReference>
<dbReference type="InterPro" id="IPR002711">
    <property type="entry name" value="HNH"/>
</dbReference>
<evidence type="ECO:0008006" key="7">
    <source>
        <dbReference type="Google" id="ProtNLM"/>
    </source>
</evidence>
<dbReference type="PROSITE" id="PS51192">
    <property type="entry name" value="HELICASE_ATP_BIND_1"/>
    <property type="match status" value="1"/>
</dbReference>
<name>A0A0N8GPK3_9CHLR</name>
<accession>A0A0N8GPK3</accession>
<proteinExistence type="predicted"/>
<dbReference type="CDD" id="cd00085">
    <property type="entry name" value="HNHc"/>
    <property type="match status" value="1"/>
</dbReference>
<dbReference type="Gene3D" id="3.40.50.300">
    <property type="entry name" value="P-loop containing nucleotide triphosphate hydrolases"/>
    <property type="match status" value="2"/>
</dbReference>
<dbReference type="InterPro" id="IPR014001">
    <property type="entry name" value="Helicase_ATP-bd"/>
</dbReference>
<dbReference type="InterPro" id="IPR011545">
    <property type="entry name" value="DEAD/DEAH_box_helicase_dom"/>
</dbReference>
<reference evidence="5 6" key="1">
    <citation type="submission" date="2015-07" db="EMBL/GenBank/DDBJ databases">
        <title>Genome sequence of Ornatilinea apprima DSM 23815.</title>
        <authorList>
            <person name="Hemp J."/>
            <person name="Ward L.M."/>
            <person name="Pace L.A."/>
            <person name="Fischer W.W."/>
        </authorList>
    </citation>
    <scope>NUCLEOTIDE SEQUENCE [LARGE SCALE GENOMIC DNA]</scope>
    <source>
        <strain evidence="5 6">P3M-1</strain>
    </source>
</reference>
<organism evidence="5 6">
    <name type="scientific">Ornatilinea apprima</name>
    <dbReference type="NCBI Taxonomy" id="1134406"/>
    <lineage>
        <taxon>Bacteria</taxon>
        <taxon>Bacillati</taxon>
        <taxon>Chloroflexota</taxon>
        <taxon>Anaerolineae</taxon>
        <taxon>Anaerolineales</taxon>
        <taxon>Anaerolineaceae</taxon>
        <taxon>Ornatilinea</taxon>
    </lineage>
</organism>
<evidence type="ECO:0000259" key="3">
    <source>
        <dbReference type="PROSITE" id="PS51192"/>
    </source>
</evidence>